<dbReference type="AlphaFoldDB" id="A0A7W7VFF5"/>
<organism evidence="2 3">
    <name type="scientific">Actinophytocola algeriensis</name>
    <dbReference type="NCBI Taxonomy" id="1768010"/>
    <lineage>
        <taxon>Bacteria</taxon>
        <taxon>Bacillati</taxon>
        <taxon>Actinomycetota</taxon>
        <taxon>Actinomycetes</taxon>
        <taxon>Pseudonocardiales</taxon>
        <taxon>Pseudonocardiaceae</taxon>
    </lineage>
</organism>
<sequence>MARRRPTATTVPFGPTWSASHPSRVQRAAARPGADHGATRTTRTPSREERDARLRHEVEQIGARQEAGERDDRIDPAVLQLIINWRRCSRKGDT</sequence>
<feature type="region of interest" description="Disordered" evidence="1">
    <location>
        <begin position="1"/>
        <end position="55"/>
    </location>
</feature>
<accession>A0A7W7VFF5</accession>
<evidence type="ECO:0000313" key="2">
    <source>
        <dbReference type="EMBL" id="MBB4908251.1"/>
    </source>
</evidence>
<evidence type="ECO:0000256" key="1">
    <source>
        <dbReference type="SAM" id="MobiDB-lite"/>
    </source>
</evidence>
<dbReference type="Proteomes" id="UP000520767">
    <property type="component" value="Unassembled WGS sequence"/>
</dbReference>
<keyword evidence="3" id="KW-1185">Reference proteome</keyword>
<protein>
    <submittedName>
        <fullName evidence="2">Uncharacterized protein</fullName>
    </submittedName>
</protein>
<name>A0A7W7VFF5_9PSEU</name>
<dbReference type="EMBL" id="JACHJQ010000004">
    <property type="protein sequence ID" value="MBB4908251.1"/>
    <property type="molecule type" value="Genomic_DNA"/>
</dbReference>
<dbReference type="RefSeq" id="WP_184812343.1">
    <property type="nucleotide sequence ID" value="NZ_JACHJQ010000004.1"/>
</dbReference>
<gene>
    <name evidence="2" type="ORF">FHR82_004493</name>
</gene>
<proteinExistence type="predicted"/>
<comment type="caution">
    <text evidence="2">The sequence shown here is derived from an EMBL/GenBank/DDBJ whole genome shotgun (WGS) entry which is preliminary data.</text>
</comment>
<feature type="compositionally biased region" description="Basic and acidic residues" evidence="1">
    <location>
        <begin position="45"/>
        <end position="55"/>
    </location>
</feature>
<evidence type="ECO:0000313" key="3">
    <source>
        <dbReference type="Proteomes" id="UP000520767"/>
    </source>
</evidence>
<reference evidence="2 3" key="1">
    <citation type="submission" date="2020-08" db="EMBL/GenBank/DDBJ databases">
        <title>Genomic Encyclopedia of Type Strains, Phase III (KMG-III): the genomes of soil and plant-associated and newly described type strains.</title>
        <authorList>
            <person name="Whitman W."/>
        </authorList>
    </citation>
    <scope>NUCLEOTIDE SEQUENCE [LARGE SCALE GENOMIC DNA]</scope>
    <source>
        <strain evidence="2 3">CECT 8960</strain>
    </source>
</reference>